<dbReference type="InterPro" id="IPR036249">
    <property type="entry name" value="Thioredoxin-like_sf"/>
</dbReference>
<dbReference type="PROSITE" id="PS51007">
    <property type="entry name" value="CYTC"/>
    <property type="match status" value="1"/>
</dbReference>
<dbReference type="AlphaFoldDB" id="A0A225EDJ2"/>
<evidence type="ECO:0000256" key="1">
    <source>
        <dbReference type="ARBA" id="ARBA00022723"/>
    </source>
</evidence>
<keyword evidence="9" id="KW-1185">Reference proteome</keyword>
<dbReference type="InterPro" id="IPR013766">
    <property type="entry name" value="Thioredoxin_domain"/>
</dbReference>
<dbReference type="Proteomes" id="UP000214646">
    <property type="component" value="Unassembled WGS sequence"/>
</dbReference>
<dbReference type="InterPro" id="IPR008977">
    <property type="entry name" value="PHM/PNGase_F_dom_sf"/>
</dbReference>
<protein>
    <submittedName>
        <fullName evidence="8">Thiol-disulfide oxidoreductase</fullName>
    </submittedName>
</protein>
<proteinExistence type="predicted"/>
<evidence type="ECO:0000313" key="9">
    <source>
        <dbReference type="Proteomes" id="UP000214646"/>
    </source>
</evidence>
<organism evidence="8 9">
    <name type="scientific">Fimbriiglobus ruber</name>
    <dbReference type="NCBI Taxonomy" id="1908690"/>
    <lineage>
        <taxon>Bacteria</taxon>
        <taxon>Pseudomonadati</taxon>
        <taxon>Planctomycetota</taxon>
        <taxon>Planctomycetia</taxon>
        <taxon>Gemmatales</taxon>
        <taxon>Gemmataceae</taxon>
        <taxon>Fimbriiglobus</taxon>
    </lineage>
</organism>
<evidence type="ECO:0000313" key="8">
    <source>
        <dbReference type="EMBL" id="OWK46495.1"/>
    </source>
</evidence>
<keyword evidence="1 4" id="KW-0479">Metal-binding</keyword>
<dbReference type="GO" id="GO:0046872">
    <property type="term" value="F:metal ion binding"/>
    <property type="evidence" value="ECO:0007669"/>
    <property type="project" value="UniProtKB-KW"/>
</dbReference>
<evidence type="ECO:0000256" key="4">
    <source>
        <dbReference type="PROSITE-ProRule" id="PRU00433"/>
    </source>
</evidence>
<dbReference type="PANTHER" id="PTHR43640">
    <property type="entry name" value="OS07G0260300 PROTEIN"/>
    <property type="match status" value="1"/>
</dbReference>
<dbReference type="GO" id="GO:0020037">
    <property type="term" value="F:heme binding"/>
    <property type="evidence" value="ECO:0007669"/>
    <property type="project" value="InterPro"/>
</dbReference>
<keyword evidence="5" id="KW-0732">Signal</keyword>
<dbReference type="InterPro" id="IPR047262">
    <property type="entry name" value="PRX-like1"/>
</dbReference>
<dbReference type="GO" id="GO:0016209">
    <property type="term" value="F:antioxidant activity"/>
    <property type="evidence" value="ECO:0007669"/>
    <property type="project" value="InterPro"/>
</dbReference>
<feature type="signal peptide" evidence="5">
    <location>
        <begin position="1"/>
        <end position="19"/>
    </location>
</feature>
<evidence type="ECO:0000256" key="3">
    <source>
        <dbReference type="ARBA" id="ARBA00023157"/>
    </source>
</evidence>
<dbReference type="EMBL" id="NIDE01000001">
    <property type="protein sequence ID" value="OWK46495.1"/>
    <property type="molecule type" value="Genomic_DNA"/>
</dbReference>
<dbReference type="RefSeq" id="WP_161967128.1">
    <property type="nucleotide sequence ID" value="NZ_NIDE01000001.1"/>
</dbReference>
<evidence type="ECO:0000256" key="5">
    <source>
        <dbReference type="SAM" id="SignalP"/>
    </source>
</evidence>
<sequence length="588" mass="63815">MIRAVAAVLLACVATAARAAEAPAPVGAKAEFTLAEAATGRLWPLAERTRDAKGTVIAFLAGGCQASTAYGPRLAELHKKYSALGVTFVAVYCHPADDAAGAAKHAKELSLPFPALIDDETHVAEKLAVTRVPSVIVLDTSRAARYAGRIDDQFGPGLHRPAATTHELADAIDDVLAGHEVKVSSAPATGCLVTRSRTAKPGEPAVTYYKDVVAILQTRCQECHRAGEAGPFALTSFKQTRNWADMIREVVAGGTMPPWSSDAPPGHFKNDRRLTPAEKATLLAWVDAGCPEGNAVDAPPVPKFVTGWRFGREPDEVLKMAEPIKIPAQSPFGWGLPYQYVPVGKPFAEDKWVTGVEVRPGYRAAVHHIIAFVLPPGANIWDIAGKEFGKHMLGAFVPGDQPIIAPPGGARKLEKGSRILFEVHYTPNGTPGDDQSMVGLIYAKEPPERELHNWAIFNGRFQIPPGAADHEVQSVYKFPKPADVILMTPHMHLRGKSFKYELVTTGPDGGEKREVLLNVPKYDFNWQVSYVFKEPRRVPAGAKIVCTAHFDNSAQNPVNPDPTKLVRWGNQTWDEMMIGFVMYADVKE</sequence>
<gene>
    <name evidence="8" type="ORF">FRUB_00194</name>
</gene>
<dbReference type="PROSITE" id="PS51352">
    <property type="entry name" value="THIOREDOXIN_2"/>
    <property type="match status" value="1"/>
</dbReference>
<feature type="domain" description="Cytochrome c" evidence="6">
    <location>
        <begin position="197"/>
        <end position="290"/>
    </location>
</feature>
<name>A0A225EDJ2_9BACT</name>
<dbReference type="Gene3D" id="2.60.120.230">
    <property type="match status" value="1"/>
</dbReference>
<keyword evidence="4" id="KW-0349">Heme</keyword>
<dbReference type="SUPFAM" id="SSF49742">
    <property type="entry name" value="PHM/PNGase F"/>
    <property type="match status" value="2"/>
</dbReference>
<evidence type="ECO:0000259" key="6">
    <source>
        <dbReference type="PROSITE" id="PS51007"/>
    </source>
</evidence>
<feature type="domain" description="Thioredoxin" evidence="7">
    <location>
        <begin position="11"/>
        <end position="177"/>
    </location>
</feature>
<evidence type="ECO:0000259" key="7">
    <source>
        <dbReference type="PROSITE" id="PS51352"/>
    </source>
</evidence>
<dbReference type="InterPro" id="IPR009056">
    <property type="entry name" value="Cyt_c-like_dom"/>
</dbReference>
<dbReference type="Pfam" id="PF00578">
    <property type="entry name" value="AhpC-TSA"/>
    <property type="match status" value="1"/>
</dbReference>
<dbReference type="PANTHER" id="PTHR43640:SF1">
    <property type="entry name" value="THIOREDOXIN-DEPENDENT PEROXIREDOXIN"/>
    <property type="match status" value="1"/>
</dbReference>
<dbReference type="GO" id="GO:0009055">
    <property type="term" value="F:electron transfer activity"/>
    <property type="evidence" value="ECO:0007669"/>
    <property type="project" value="InterPro"/>
</dbReference>
<dbReference type="InterPro" id="IPR014784">
    <property type="entry name" value="Cu2_ascorb_mOase-like_C"/>
</dbReference>
<dbReference type="GO" id="GO:0016715">
    <property type="term" value="F:oxidoreductase activity, acting on paired donors, with incorporation or reduction of molecular oxygen, reduced ascorbate as one donor, and incorporation of one atom of oxygen"/>
    <property type="evidence" value="ECO:0007669"/>
    <property type="project" value="InterPro"/>
</dbReference>
<dbReference type="InterPro" id="IPR000866">
    <property type="entry name" value="AhpC/TSA"/>
</dbReference>
<keyword evidence="3" id="KW-1015">Disulfide bond</keyword>
<feature type="chain" id="PRO_5011990964" evidence="5">
    <location>
        <begin position="20"/>
        <end position="588"/>
    </location>
</feature>
<comment type="caution">
    <text evidence="8">The sequence shown here is derived from an EMBL/GenBank/DDBJ whole genome shotgun (WGS) entry which is preliminary data.</text>
</comment>
<accession>A0A225EDJ2</accession>
<dbReference type="SUPFAM" id="SSF52833">
    <property type="entry name" value="Thioredoxin-like"/>
    <property type="match status" value="1"/>
</dbReference>
<reference evidence="9" key="1">
    <citation type="submission" date="2017-06" db="EMBL/GenBank/DDBJ databases">
        <title>Genome analysis of Fimbriiglobus ruber SP5, the first member of the order Planctomycetales with confirmed chitinolytic capability.</title>
        <authorList>
            <person name="Ravin N.V."/>
            <person name="Rakitin A.L."/>
            <person name="Ivanova A.A."/>
            <person name="Beletsky A.V."/>
            <person name="Kulichevskaya I.S."/>
            <person name="Mardanov A.V."/>
            <person name="Dedysh S.N."/>
        </authorList>
    </citation>
    <scope>NUCLEOTIDE SEQUENCE [LARGE SCALE GENOMIC DNA]</scope>
    <source>
        <strain evidence="9">SP5</strain>
    </source>
</reference>
<evidence type="ECO:0000256" key="2">
    <source>
        <dbReference type="ARBA" id="ARBA00023004"/>
    </source>
</evidence>
<dbReference type="OrthoDB" id="9788721at2"/>
<dbReference type="Gene3D" id="3.40.30.10">
    <property type="entry name" value="Glutaredoxin"/>
    <property type="match status" value="1"/>
</dbReference>
<keyword evidence="2 4" id="KW-0408">Iron</keyword>